<gene>
    <name evidence="3" type="ORF">MVEN_00102600</name>
</gene>
<evidence type="ECO:0000256" key="1">
    <source>
        <dbReference type="SAM" id="MobiDB-lite"/>
    </source>
</evidence>
<dbReference type="EMBL" id="JACAZI010000001">
    <property type="protein sequence ID" value="KAF7372414.1"/>
    <property type="molecule type" value="Genomic_DNA"/>
</dbReference>
<dbReference type="OrthoDB" id="3211671at2759"/>
<evidence type="ECO:0000259" key="2">
    <source>
        <dbReference type="Pfam" id="PF24626"/>
    </source>
</evidence>
<comment type="caution">
    <text evidence="3">The sequence shown here is derived from an EMBL/GenBank/DDBJ whole genome shotgun (WGS) entry which is preliminary data.</text>
</comment>
<accession>A0A8H7DEF6</accession>
<evidence type="ECO:0000313" key="4">
    <source>
        <dbReference type="Proteomes" id="UP000620124"/>
    </source>
</evidence>
<dbReference type="PANTHER" id="PTHR46148">
    <property type="entry name" value="CHROMO DOMAIN-CONTAINING PROTEIN"/>
    <property type="match status" value="1"/>
</dbReference>
<feature type="region of interest" description="Disordered" evidence="1">
    <location>
        <begin position="348"/>
        <end position="390"/>
    </location>
</feature>
<name>A0A8H7DEF6_9AGAR</name>
<dbReference type="AlphaFoldDB" id="A0A8H7DEF6"/>
<dbReference type="Proteomes" id="UP000620124">
    <property type="component" value="Unassembled WGS sequence"/>
</dbReference>
<dbReference type="InterPro" id="IPR056924">
    <property type="entry name" value="SH3_Tf2-1"/>
</dbReference>
<feature type="domain" description="Tf2-1-like SH3-like" evidence="2">
    <location>
        <begin position="30"/>
        <end position="92"/>
    </location>
</feature>
<evidence type="ECO:0000313" key="3">
    <source>
        <dbReference type="EMBL" id="KAF7372414.1"/>
    </source>
</evidence>
<feature type="compositionally biased region" description="Gly residues" evidence="1">
    <location>
        <begin position="379"/>
        <end position="390"/>
    </location>
</feature>
<reference evidence="3" key="1">
    <citation type="submission" date="2020-05" db="EMBL/GenBank/DDBJ databases">
        <title>Mycena genomes resolve the evolution of fungal bioluminescence.</title>
        <authorList>
            <person name="Tsai I.J."/>
        </authorList>
    </citation>
    <scope>NUCLEOTIDE SEQUENCE</scope>
    <source>
        <strain evidence="3">CCC161011</strain>
    </source>
</reference>
<organism evidence="3 4">
    <name type="scientific">Mycena venus</name>
    <dbReference type="NCBI Taxonomy" id="2733690"/>
    <lineage>
        <taxon>Eukaryota</taxon>
        <taxon>Fungi</taxon>
        <taxon>Dikarya</taxon>
        <taxon>Basidiomycota</taxon>
        <taxon>Agaricomycotina</taxon>
        <taxon>Agaricomycetes</taxon>
        <taxon>Agaricomycetidae</taxon>
        <taxon>Agaricales</taxon>
        <taxon>Marasmiineae</taxon>
        <taxon>Mycenaceae</taxon>
        <taxon>Mycena</taxon>
    </lineage>
</organism>
<proteinExistence type="predicted"/>
<sequence length="390" mass="43672">MAAHDAILAARAKQTRNANRKRQPAPFEKGDLVYLSTKNIKFEKGLARKLIPKFIGPYLILEDFNNLSFRLDLPDNLKQRGVHDVFHASLLRIHIPNDDRRFPGRLENQLNINADSVTQEWAIDRISGDRTWMPYDQMKRLAALEAYFEELGISEIGQLSDSGKTSPSDVEMYSAGAQLGCEMENRGIKEQEPTLAATACIYTMDHTPVFKSFYSGDGVIIPSVQIPSIYAEFNGAHAAIRRQDRASFVIADIRAIDTREVALPADSVRQFILHNMQMNNPKLDILTHPPGYVEFAQVMNDFDFSPFKFAYHDFAEGWTYRSEIHGEVSTASVRAELFAKRARMQKDYEARTQAAHRQNKGKAAVLGNGSQRPAVQSNGGSGQEEGGGCC</sequence>
<protein>
    <submittedName>
        <fullName evidence="3">Gag-pol polyprotein</fullName>
    </submittedName>
</protein>
<dbReference type="Pfam" id="PF24626">
    <property type="entry name" value="SH3_Tf2-1"/>
    <property type="match status" value="1"/>
</dbReference>
<keyword evidence="4" id="KW-1185">Reference proteome</keyword>
<dbReference type="PANTHER" id="PTHR46148:SF57">
    <property type="entry name" value="OS12G0499874 PROTEIN"/>
    <property type="match status" value="1"/>
</dbReference>